<organism evidence="2 3">
    <name type="scientific">Thalassovita taeanensis</name>
    <dbReference type="NCBI Taxonomy" id="657014"/>
    <lineage>
        <taxon>Bacteria</taxon>
        <taxon>Pseudomonadati</taxon>
        <taxon>Pseudomonadota</taxon>
        <taxon>Alphaproteobacteria</taxon>
        <taxon>Rhodobacterales</taxon>
        <taxon>Roseobacteraceae</taxon>
        <taxon>Thalassovita</taxon>
    </lineage>
</organism>
<keyword evidence="3" id="KW-1185">Reference proteome</keyword>
<name>A0A1H9FC36_9RHOB</name>
<proteinExistence type="predicted"/>
<gene>
    <name evidence="2" type="ORF">SAMN04488092_1069</name>
</gene>
<evidence type="ECO:0000313" key="2">
    <source>
        <dbReference type="EMBL" id="SEQ34878.1"/>
    </source>
</evidence>
<reference evidence="2 3" key="1">
    <citation type="submission" date="2016-10" db="EMBL/GenBank/DDBJ databases">
        <authorList>
            <person name="de Groot N.N."/>
        </authorList>
    </citation>
    <scope>NUCLEOTIDE SEQUENCE [LARGE SCALE GENOMIC DNA]</scope>
    <source>
        <strain evidence="2 3">DSM 22007</strain>
    </source>
</reference>
<dbReference type="OrthoDB" id="8450098at2"/>
<protein>
    <submittedName>
        <fullName evidence="2">TIGR04255 family protein</fullName>
    </submittedName>
</protein>
<evidence type="ECO:0000313" key="3">
    <source>
        <dbReference type="Proteomes" id="UP000198634"/>
    </source>
</evidence>
<dbReference type="RefSeq" id="WP_139246423.1">
    <property type="nucleotide sequence ID" value="NZ_FOEP01000006.1"/>
</dbReference>
<dbReference type="STRING" id="657014.SAMN04488092_1069"/>
<dbReference type="EMBL" id="FOEP01000006">
    <property type="protein sequence ID" value="SEQ34878.1"/>
    <property type="molecule type" value="Genomic_DNA"/>
</dbReference>
<accession>A0A1H9FC36</accession>
<feature type="region of interest" description="Disordered" evidence="1">
    <location>
        <begin position="29"/>
        <end position="49"/>
    </location>
</feature>
<sequence>MTWRPRHEAHAIERVRLLFTFREPVPSKVVAKSSHETRQQASDLGFDSVGPAESSITTIKLQAHNSPQTEPSVKNGFVMRRHQNGDLVEEVSFKDMVYGYMTMTYGRWESLVARLEEVLLPALDNISDIAELDAIKLEYWDSFVFEGNPLEADVSMLLSVVDTAIPADVCAGNSAWHSHVGWFEGYEEAPNLINRNIDVVDTLNAEGQEMRSLGIYTLVERRSKSTPLDFQSVRELINGMHNRSLLLFGESLSAEYRDQIGINLEAYK</sequence>
<dbReference type="Proteomes" id="UP000198634">
    <property type="component" value="Unassembled WGS sequence"/>
</dbReference>
<dbReference type="AlphaFoldDB" id="A0A1H9FC36"/>
<evidence type="ECO:0000256" key="1">
    <source>
        <dbReference type="SAM" id="MobiDB-lite"/>
    </source>
</evidence>